<evidence type="ECO:0000259" key="3">
    <source>
        <dbReference type="PROSITE" id="PS50835"/>
    </source>
</evidence>
<dbReference type="PANTHER" id="PTHR46484:SF8">
    <property type="entry name" value="B-CELL RECEPTOR CD22-LIKE-RELATED"/>
    <property type="match status" value="1"/>
</dbReference>
<reference evidence="4 5" key="1">
    <citation type="submission" date="2021-06" db="EMBL/GenBank/DDBJ databases">
        <authorList>
            <person name="Palmer J.M."/>
        </authorList>
    </citation>
    <scope>NUCLEOTIDE SEQUENCE [LARGE SCALE GENOMIC DNA]</scope>
    <source>
        <strain evidence="4 5">AS_MEX2019</strain>
        <tissue evidence="4">Muscle</tissue>
    </source>
</reference>
<comment type="caution">
    <text evidence="4">The sequence shown here is derived from an EMBL/GenBank/DDBJ whole genome shotgun (WGS) entry which is preliminary data.</text>
</comment>
<dbReference type="InterPro" id="IPR013783">
    <property type="entry name" value="Ig-like_fold"/>
</dbReference>
<keyword evidence="2" id="KW-0812">Transmembrane</keyword>
<dbReference type="InterPro" id="IPR007110">
    <property type="entry name" value="Ig-like_dom"/>
</dbReference>
<dbReference type="SUPFAM" id="SSF48726">
    <property type="entry name" value="Immunoglobulin"/>
    <property type="match status" value="2"/>
</dbReference>
<evidence type="ECO:0000313" key="4">
    <source>
        <dbReference type="EMBL" id="MEQ2308664.1"/>
    </source>
</evidence>
<protein>
    <recommendedName>
        <fullName evidence="3">Ig-like domain-containing protein</fullName>
    </recommendedName>
</protein>
<keyword evidence="2" id="KW-1133">Transmembrane helix</keyword>
<keyword evidence="1" id="KW-1015">Disulfide bond</keyword>
<dbReference type="EMBL" id="JAHRIP010069498">
    <property type="protein sequence ID" value="MEQ2308664.1"/>
    <property type="molecule type" value="Genomic_DNA"/>
</dbReference>
<dbReference type="PANTHER" id="PTHR46484">
    <property type="entry name" value="SI:CH211-171H4.5-RELATED"/>
    <property type="match status" value="1"/>
</dbReference>
<evidence type="ECO:0000256" key="2">
    <source>
        <dbReference type="SAM" id="Phobius"/>
    </source>
</evidence>
<dbReference type="PROSITE" id="PS50835">
    <property type="entry name" value="IG_LIKE"/>
    <property type="match status" value="1"/>
</dbReference>
<accession>A0ABV0ZQY6</accession>
<organism evidence="4 5">
    <name type="scientific">Ameca splendens</name>
    <dbReference type="NCBI Taxonomy" id="208324"/>
    <lineage>
        <taxon>Eukaryota</taxon>
        <taxon>Metazoa</taxon>
        <taxon>Chordata</taxon>
        <taxon>Craniata</taxon>
        <taxon>Vertebrata</taxon>
        <taxon>Euteleostomi</taxon>
        <taxon>Actinopterygii</taxon>
        <taxon>Neopterygii</taxon>
        <taxon>Teleostei</taxon>
        <taxon>Neoteleostei</taxon>
        <taxon>Acanthomorphata</taxon>
        <taxon>Ovalentaria</taxon>
        <taxon>Atherinomorphae</taxon>
        <taxon>Cyprinodontiformes</taxon>
        <taxon>Goodeidae</taxon>
        <taxon>Ameca</taxon>
    </lineage>
</organism>
<dbReference type="Gene3D" id="2.60.40.10">
    <property type="entry name" value="Immunoglobulins"/>
    <property type="match status" value="2"/>
</dbReference>
<keyword evidence="5" id="KW-1185">Reference proteome</keyword>
<dbReference type="InterPro" id="IPR013162">
    <property type="entry name" value="CD80_C2-set"/>
</dbReference>
<dbReference type="Pfam" id="PF08205">
    <property type="entry name" value="C2-set_2"/>
    <property type="match status" value="1"/>
</dbReference>
<feature type="non-terminal residue" evidence="4">
    <location>
        <position position="1"/>
    </location>
</feature>
<feature type="transmembrane region" description="Helical" evidence="2">
    <location>
        <begin position="213"/>
        <end position="235"/>
    </location>
</feature>
<dbReference type="Proteomes" id="UP001469553">
    <property type="component" value="Unassembled WGS sequence"/>
</dbReference>
<gene>
    <name evidence="4" type="ORF">AMECASPLE_030571</name>
</gene>
<dbReference type="InterPro" id="IPR036179">
    <property type="entry name" value="Ig-like_dom_sf"/>
</dbReference>
<sequence length="236" mass="26149">PFRHIFADNLPSPTLSPFQLKVKEGDSVSLTCSAPAPCLSHPPTLTWTTSWGGIQETLQENQDKTTVKISVLKFTASRLHLAQNISCTAVYKKQDGNSKSFTTTANILFPPWILPSSNCIKTASQIKCSCETIGNPFMILWLLDGQPVTQSTKVSVITEPMNNTYLRSIIILNQTHHRDISSFVCISFNPLGSAYKQFHVDNFILSGNQAEQLMFVFIATTAILLVLVCVLVFVIR</sequence>
<evidence type="ECO:0000256" key="1">
    <source>
        <dbReference type="ARBA" id="ARBA00023157"/>
    </source>
</evidence>
<proteinExistence type="predicted"/>
<evidence type="ECO:0000313" key="5">
    <source>
        <dbReference type="Proteomes" id="UP001469553"/>
    </source>
</evidence>
<feature type="domain" description="Ig-like" evidence="3">
    <location>
        <begin position="11"/>
        <end position="104"/>
    </location>
</feature>
<name>A0ABV0ZQY6_9TELE</name>
<keyword evidence="2" id="KW-0472">Membrane</keyword>